<gene>
    <name evidence="4" type="primary">bipA</name>
    <name evidence="6" type="ORF">PT85_16575</name>
    <name evidence="7" type="ORF">SAMN05421672_11447</name>
</gene>
<dbReference type="InterPro" id="IPR035647">
    <property type="entry name" value="EFG_III/V"/>
</dbReference>
<dbReference type="InterPro" id="IPR005225">
    <property type="entry name" value="Small_GTP-bd"/>
</dbReference>
<keyword evidence="4" id="KW-0690">Ribosome biogenesis</keyword>
<feature type="binding site" evidence="4">
    <location>
        <begin position="128"/>
        <end position="131"/>
    </location>
    <ligand>
        <name>GTP</name>
        <dbReference type="ChEBI" id="CHEBI:37565"/>
    </ligand>
</feature>
<keyword evidence="8" id="KW-1185">Reference proteome</keyword>
<dbReference type="InterPro" id="IPR006298">
    <property type="entry name" value="BipA"/>
</dbReference>
<dbReference type="FunFam" id="3.30.70.240:FF:000002">
    <property type="entry name" value="GTP-binding protein TypA"/>
    <property type="match status" value="1"/>
</dbReference>
<dbReference type="SUPFAM" id="SSF50447">
    <property type="entry name" value="Translation proteins"/>
    <property type="match status" value="1"/>
</dbReference>
<dbReference type="PROSITE" id="PS00301">
    <property type="entry name" value="G_TR_1"/>
    <property type="match status" value="1"/>
</dbReference>
<dbReference type="PANTHER" id="PTHR42908">
    <property type="entry name" value="TRANSLATION ELONGATION FACTOR-RELATED"/>
    <property type="match status" value="1"/>
</dbReference>
<dbReference type="CDD" id="cd03691">
    <property type="entry name" value="BipA_TypA_II"/>
    <property type="match status" value="1"/>
</dbReference>
<sequence>MIEKLRNIAIIAHVDHGKTTLVDKLLRLSGTLDRKELENERVMDSNDQEKERGITILAKNTALKWNDYNINIVDTPGHADFGGEVERVMSMVDSVLLVVDAQDGPMPQTRFVTQKAFKAGLRPIVVVNKIDRPGARPDWVVDQIFDLFDNLGATDEQLDFPIVYASALNGIAGLDHENLADNMDPLFQAIVDHVPAPQVDLDGPFQMQISQLDYNSFLGVIGVGRIKRGKIKANTPVVAIGADGKKRQGRILKIMGHSGLQRVEVPEAEAGDIVCVSGMEELFISDTLCDINNVEALPPLTVDQPTVSMTFQVNDSPFAGKEGKFVTSRNIKDRLEKELLHNVALRVEPGDSPEKFKVSGRGELHLSVLIETMRREGFELAVGRPEVVIIENEAGEKQEPYENVTIDIEEQHQGPVMEQMGLRKGDLTNMMPDGKGRVRLEYTIPARGLIGFRNNFLTLTSGTGILTSTFSHYGPIKAGEVTNRQNGVLVSMATGTALTYSLETLQARGKLFLEPGQEIYEGQLCGINSRDNDLVINPTKGKKLDNMRASGKDEVIALVPPIKFSLEQALEFIDDDELVEVTPKSIRLRKKYLNENDRKRFERSKV</sequence>
<evidence type="ECO:0000313" key="7">
    <source>
        <dbReference type="EMBL" id="SIR07944.1"/>
    </source>
</evidence>
<proteinExistence type="inferred from homology"/>
<evidence type="ECO:0000256" key="2">
    <source>
        <dbReference type="ARBA" id="ARBA00023134"/>
    </source>
</evidence>
<dbReference type="InterPro" id="IPR027417">
    <property type="entry name" value="P-loop_NTPase"/>
</dbReference>
<dbReference type="RefSeq" id="WP_027590618.1">
    <property type="nucleotide sequence ID" value="NZ_FMUP01000010.1"/>
</dbReference>
<keyword evidence="4" id="KW-0694">RNA-binding</keyword>
<dbReference type="Gene3D" id="2.40.30.10">
    <property type="entry name" value="Translation factors"/>
    <property type="match status" value="1"/>
</dbReference>
<feature type="binding site" evidence="4">
    <location>
        <begin position="15"/>
        <end position="20"/>
    </location>
    <ligand>
        <name>GTP</name>
        <dbReference type="ChEBI" id="CHEBI:37565"/>
    </ligand>
</feature>
<comment type="catalytic activity">
    <reaction evidence="3 4">
        <text>GTP + H2O = GDP + phosphate + H(+)</text>
        <dbReference type="Rhea" id="RHEA:19669"/>
        <dbReference type="ChEBI" id="CHEBI:15377"/>
        <dbReference type="ChEBI" id="CHEBI:15378"/>
        <dbReference type="ChEBI" id="CHEBI:37565"/>
        <dbReference type="ChEBI" id="CHEBI:43474"/>
        <dbReference type="ChEBI" id="CHEBI:58189"/>
    </reaction>
</comment>
<evidence type="ECO:0000313" key="6">
    <source>
        <dbReference type="EMBL" id="KHO63566.1"/>
    </source>
</evidence>
<dbReference type="InterPro" id="IPR000640">
    <property type="entry name" value="EFG_V-like"/>
</dbReference>
<dbReference type="NCBIfam" id="TIGR00231">
    <property type="entry name" value="small_GTP"/>
    <property type="match status" value="1"/>
</dbReference>
<dbReference type="InterPro" id="IPR009000">
    <property type="entry name" value="Transl_B-barrel_sf"/>
</dbReference>
<dbReference type="Proteomes" id="UP000030980">
    <property type="component" value="Unassembled WGS sequence"/>
</dbReference>
<dbReference type="NCBIfam" id="TIGR01394">
    <property type="entry name" value="TypA_BipA"/>
    <property type="match status" value="1"/>
</dbReference>
<comment type="subcellular location">
    <subcellularLocation>
        <location evidence="4">Cytoplasm</location>
    </subcellularLocation>
    <text evidence="4">Binds to ribosomes.</text>
</comment>
<evidence type="ECO:0000313" key="8">
    <source>
        <dbReference type="Proteomes" id="UP000030980"/>
    </source>
</evidence>
<dbReference type="InterPro" id="IPR000795">
    <property type="entry name" value="T_Tr_GTP-bd_dom"/>
</dbReference>
<dbReference type="GO" id="GO:0005525">
    <property type="term" value="F:GTP binding"/>
    <property type="evidence" value="ECO:0007669"/>
    <property type="project" value="UniProtKB-UniRule"/>
</dbReference>
<dbReference type="CDD" id="cd03710">
    <property type="entry name" value="BipA_TypA_C"/>
    <property type="match status" value="1"/>
</dbReference>
<dbReference type="PRINTS" id="PR00315">
    <property type="entry name" value="ELONGATNFCT"/>
</dbReference>
<dbReference type="FunFam" id="2.40.50.250:FF:000001">
    <property type="entry name" value="GTP-binding protein TypA"/>
    <property type="match status" value="1"/>
</dbReference>
<dbReference type="Proteomes" id="UP000186079">
    <property type="component" value="Unassembled WGS sequence"/>
</dbReference>
<dbReference type="InterPro" id="IPR031157">
    <property type="entry name" value="G_TR_CS"/>
</dbReference>
<reference evidence="6 8" key="1">
    <citation type="submission" date="2014-11" db="EMBL/GenBank/DDBJ databases">
        <title>Genome sequence of Pseudomonas tuomuerensis JCM 14085.</title>
        <authorList>
            <person name="Shin S.-K."/>
            <person name="Yi H."/>
        </authorList>
    </citation>
    <scope>NUCLEOTIDE SEQUENCE [LARGE SCALE GENOMIC DNA]</scope>
    <source>
        <strain evidence="6 8">JCM 14085</strain>
    </source>
</reference>
<keyword evidence="4" id="KW-0820">tRNA-binding</keyword>
<comment type="similarity">
    <text evidence="4">Belongs to the TRAFAC class translation factor GTPase superfamily. Classic translation factor GTPase family. BipA subfamily.</text>
</comment>
<comment type="function">
    <text evidence="4">A 50S ribosomal subunit assembly protein with GTPase activity, required for 50S subunit assembly at low temperatures, may also play a role in translation. Binds GTP and analogs. Binds the 70S ribosome between the 30S and 50S subunits, in a similar position as ribosome-bound EF-G; it contacts a number of ribosomal proteins, both rRNAs and the A-site tRNA.</text>
</comment>
<dbReference type="PATRIC" id="fig|706570.3.peg.3142"/>
<dbReference type="GO" id="GO:0000049">
    <property type="term" value="F:tRNA binding"/>
    <property type="evidence" value="ECO:0007669"/>
    <property type="project" value="UniProtKB-KW"/>
</dbReference>
<dbReference type="GO" id="GO:0000027">
    <property type="term" value="P:ribosomal large subunit assembly"/>
    <property type="evidence" value="ECO:0007669"/>
    <property type="project" value="UniProtKB-UniRule"/>
</dbReference>
<dbReference type="Gene3D" id="3.40.50.300">
    <property type="entry name" value="P-loop containing nucleotide triphosphate hydrolases"/>
    <property type="match status" value="1"/>
</dbReference>
<dbReference type="InterPro" id="IPR047042">
    <property type="entry name" value="BipA_II"/>
</dbReference>
<dbReference type="Pfam" id="PF21018">
    <property type="entry name" value="BipA_C"/>
    <property type="match status" value="1"/>
</dbReference>
<keyword evidence="4" id="KW-0963">Cytoplasm</keyword>
<dbReference type="AlphaFoldDB" id="A0A0B2D095"/>
<dbReference type="GO" id="GO:0019843">
    <property type="term" value="F:rRNA binding"/>
    <property type="evidence" value="ECO:0007669"/>
    <property type="project" value="UniProtKB-KW"/>
</dbReference>
<dbReference type="SUPFAM" id="SSF52540">
    <property type="entry name" value="P-loop containing nucleoside triphosphate hydrolases"/>
    <property type="match status" value="1"/>
</dbReference>
<accession>A0A0B3BR78</accession>
<dbReference type="GO" id="GO:0005829">
    <property type="term" value="C:cytosol"/>
    <property type="evidence" value="ECO:0007669"/>
    <property type="project" value="TreeGrafter"/>
</dbReference>
<dbReference type="EC" id="3.6.5.-" evidence="4"/>
<dbReference type="InterPro" id="IPR035651">
    <property type="entry name" value="BipA_V"/>
</dbReference>
<evidence type="ECO:0000313" key="9">
    <source>
        <dbReference type="Proteomes" id="UP000186079"/>
    </source>
</evidence>
<evidence type="ECO:0000256" key="4">
    <source>
        <dbReference type="HAMAP-Rule" id="MF_00849"/>
    </source>
</evidence>
<dbReference type="SUPFAM" id="SSF54980">
    <property type="entry name" value="EF-G C-terminal domain-like"/>
    <property type="match status" value="2"/>
</dbReference>
<dbReference type="Gene3D" id="3.30.70.240">
    <property type="match status" value="1"/>
</dbReference>
<dbReference type="EMBL" id="JTAK01000009">
    <property type="protein sequence ID" value="KHO63566.1"/>
    <property type="molecule type" value="Genomic_DNA"/>
</dbReference>
<evidence type="ECO:0000256" key="3">
    <source>
        <dbReference type="ARBA" id="ARBA00048548"/>
    </source>
</evidence>
<dbReference type="GO" id="GO:0043022">
    <property type="term" value="F:ribosome binding"/>
    <property type="evidence" value="ECO:0007669"/>
    <property type="project" value="UniProtKB-UniRule"/>
</dbReference>
<dbReference type="HAMAP" id="MF_00849">
    <property type="entry name" value="BipA"/>
    <property type="match status" value="1"/>
</dbReference>
<dbReference type="GO" id="GO:1990904">
    <property type="term" value="C:ribonucleoprotein complex"/>
    <property type="evidence" value="ECO:0007669"/>
    <property type="project" value="TreeGrafter"/>
</dbReference>
<protein>
    <recommendedName>
        <fullName evidence="4">Large ribosomal subunit assembly factor BipA</fullName>
        <ecNumber evidence="4">3.6.5.-</ecNumber>
    </recommendedName>
    <alternativeName>
        <fullName evidence="4">GTP-binding protein BipA</fullName>
    </alternativeName>
</protein>
<evidence type="ECO:0000256" key="1">
    <source>
        <dbReference type="ARBA" id="ARBA00022741"/>
    </source>
</evidence>
<keyword evidence="2 4" id="KW-0342">GTP-binding</keyword>
<keyword evidence="1 4" id="KW-0547">Nucleotide-binding</keyword>
<dbReference type="OrthoDB" id="9801472at2"/>
<dbReference type="GO" id="GO:0010467">
    <property type="term" value="P:gene expression"/>
    <property type="evidence" value="ECO:0007669"/>
    <property type="project" value="UniProtKB-ARBA"/>
</dbReference>
<dbReference type="Pfam" id="PF00009">
    <property type="entry name" value="GTP_EFTU"/>
    <property type="match status" value="1"/>
</dbReference>
<dbReference type="GO" id="GO:0097216">
    <property type="term" value="F:guanosine tetraphosphate binding"/>
    <property type="evidence" value="ECO:0007669"/>
    <property type="project" value="UniProtKB-ARBA"/>
</dbReference>
<dbReference type="STRING" id="706570.PT85_16575"/>
<dbReference type="Gene3D" id="2.40.50.250">
    <property type="entry name" value="bipa protein"/>
    <property type="match status" value="1"/>
</dbReference>
<dbReference type="CDD" id="cd01891">
    <property type="entry name" value="TypA_BipA"/>
    <property type="match status" value="1"/>
</dbReference>
<keyword evidence="4" id="KW-0699">rRNA-binding</keyword>
<dbReference type="InterPro" id="IPR047041">
    <property type="entry name" value="BipA_GTP-bd_dom"/>
</dbReference>
<dbReference type="InterPro" id="IPR048876">
    <property type="entry name" value="BipA_C"/>
</dbReference>
<dbReference type="EMBL" id="FTMC01000014">
    <property type="protein sequence ID" value="SIR07944.1"/>
    <property type="molecule type" value="Genomic_DNA"/>
</dbReference>
<dbReference type="InterPro" id="IPR047043">
    <property type="entry name" value="BipA_III"/>
</dbReference>
<evidence type="ECO:0000259" key="5">
    <source>
        <dbReference type="PROSITE" id="PS51722"/>
    </source>
</evidence>
<dbReference type="Gene3D" id="3.30.70.870">
    <property type="entry name" value="Elongation Factor G (Translational Gtpase), domain 3"/>
    <property type="match status" value="1"/>
</dbReference>
<name>A0A0B2D095_9PSED</name>
<organism evidence="6 8">
    <name type="scientific">Pseudomonas flexibilis</name>
    <dbReference type="NCBI Taxonomy" id="706570"/>
    <lineage>
        <taxon>Bacteria</taxon>
        <taxon>Pseudomonadati</taxon>
        <taxon>Pseudomonadota</taxon>
        <taxon>Gammaproteobacteria</taxon>
        <taxon>Pseudomonadales</taxon>
        <taxon>Pseudomonadaceae</taxon>
        <taxon>Pseudomonas</taxon>
    </lineage>
</organism>
<accession>A0A0B2D095</accession>
<dbReference type="Pfam" id="PF03144">
    <property type="entry name" value="GTP_EFTU_D2"/>
    <property type="match status" value="1"/>
</dbReference>
<dbReference type="GO" id="GO:0003924">
    <property type="term" value="F:GTPase activity"/>
    <property type="evidence" value="ECO:0007669"/>
    <property type="project" value="UniProtKB-UniRule"/>
</dbReference>
<feature type="domain" description="Tr-type G" evidence="5">
    <location>
        <begin position="3"/>
        <end position="198"/>
    </location>
</feature>
<dbReference type="Pfam" id="PF00679">
    <property type="entry name" value="EFG_C"/>
    <property type="match status" value="1"/>
</dbReference>
<dbReference type="PANTHER" id="PTHR42908:SF8">
    <property type="entry name" value="TR-TYPE G DOMAIN-CONTAINING PROTEIN"/>
    <property type="match status" value="1"/>
</dbReference>
<dbReference type="PROSITE" id="PS51722">
    <property type="entry name" value="G_TR_2"/>
    <property type="match status" value="1"/>
</dbReference>
<keyword evidence="4" id="KW-0378">Hydrolase</keyword>
<dbReference type="InterPro" id="IPR004161">
    <property type="entry name" value="EFTu-like_2"/>
</dbReference>
<dbReference type="FunFam" id="3.30.70.870:FF:000003">
    <property type="entry name" value="GTP-binding protein TypA"/>
    <property type="match status" value="1"/>
</dbReference>
<dbReference type="FunFam" id="2.40.30.10:FF:000016">
    <property type="entry name" value="GTP-binding protein TypA"/>
    <property type="match status" value="1"/>
</dbReference>
<dbReference type="InterPro" id="IPR042116">
    <property type="entry name" value="TypA/BipA_C"/>
</dbReference>
<reference evidence="7 9" key="2">
    <citation type="submission" date="2017-01" db="EMBL/GenBank/DDBJ databases">
        <authorList>
            <person name="Mah S.A."/>
            <person name="Swanson W.J."/>
            <person name="Moy G.W."/>
            <person name="Vacquier V.D."/>
        </authorList>
    </citation>
    <scope>NUCLEOTIDE SEQUENCE [LARGE SCALE GENOMIC DNA]</scope>
    <source>
        <strain evidence="7 9">ATCC 29606</strain>
    </source>
</reference>
<comment type="subunit">
    <text evidence="4">Monomer.</text>
</comment>
<dbReference type="FunFam" id="3.40.50.300:FF:000055">
    <property type="entry name" value="GTP-binding protein TypA"/>
    <property type="match status" value="1"/>
</dbReference>
<dbReference type="GO" id="GO:0009409">
    <property type="term" value="P:response to cold"/>
    <property type="evidence" value="ECO:0007669"/>
    <property type="project" value="UniProtKB-ARBA"/>
</dbReference>
<dbReference type="CDD" id="cd16263">
    <property type="entry name" value="BipA_III"/>
    <property type="match status" value="1"/>
</dbReference>